<dbReference type="InterPro" id="IPR017850">
    <property type="entry name" value="Alkaline_phosphatase_core_sf"/>
</dbReference>
<dbReference type="Gene3D" id="3.40.720.10">
    <property type="entry name" value="Alkaline Phosphatase, subunit A"/>
    <property type="match status" value="1"/>
</dbReference>
<keyword evidence="4 7" id="KW-0732">Signal</keyword>
<reference evidence="9 10" key="1">
    <citation type="submission" date="2019-02" db="EMBL/GenBank/DDBJ databases">
        <title>Deep-cultivation of Planctomycetes and their phenomic and genomic characterization uncovers novel biology.</title>
        <authorList>
            <person name="Wiegand S."/>
            <person name="Jogler M."/>
            <person name="Boedeker C."/>
            <person name="Pinto D."/>
            <person name="Vollmers J."/>
            <person name="Rivas-Marin E."/>
            <person name="Kohn T."/>
            <person name="Peeters S.H."/>
            <person name="Heuer A."/>
            <person name="Rast P."/>
            <person name="Oberbeckmann S."/>
            <person name="Bunk B."/>
            <person name="Jeske O."/>
            <person name="Meyerdierks A."/>
            <person name="Storesund J.E."/>
            <person name="Kallscheuer N."/>
            <person name="Luecker S."/>
            <person name="Lage O.M."/>
            <person name="Pohl T."/>
            <person name="Merkel B.J."/>
            <person name="Hornburger P."/>
            <person name="Mueller R.-W."/>
            <person name="Bruemmer F."/>
            <person name="Labrenz M."/>
            <person name="Spormann A.M."/>
            <person name="Op den Camp H."/>
            <person name="Overmann J."/>
            <person name="Amann R."/>
            <person name="Jetten M.S.M."/>
            <person name="Mascher T."/>
            <person name="Medema M.H."/>
            <person name="Devos D.P."/>
            <person name="Kaster A.-K."/>
            <person name="Ovreas L."/>
            <person name="Rohde M."/>
            <person name="Galperin M.Y."/>
            <person name="Jogler C."/>
        </authorList>
    </citation>
    <scope>NUCLEOTIDE SEQUENCE [LARGE SCALE GENOMIC DNA]</scope>
    <source>
        <strain evidence="9 10">ETA_A1</strain>
    </source>
</reference>
<keyword evidence="5 9" id="KW-0378">Hydrolase</keyword>
<feature type="chain" id="PRO_5021856038" evidence="7">
    <location>
        <begin position="20"/>
        <end position="487"/>
    </location>
</feature>
<evidence type="ECO:0000313" key="9">
    <source>
        <dbReference type="EMBL" id="QDU23950.1"/>
    </source>
</evidence>
<dbReference type="GO" id="GO:0047753">
    <property type="term" value="F:choline-sulfatase activity"/>
    <property type="evidence" value="ECO:0007669"/>
    <property type="project" value="UniProtKB-EC"/>
</dbReference>
<dbReference type="InterPro" id="IPR000917">
    <property type="entry name" value="Sulfatase_N"/>
</dbReference>
<dbReference type="Pfam" id="PF00884">
    <property type="entry name" value="Sulfatase"/>
    <property type="match status" value="1"/>
</dbReference>
<proteinExistence type="inferred from homology"/>
<dbReference type="KEGG" id="uli:ETAA1_59610"/>
<keyword evidence="10" id="KW-1185">Reference proteome</keyword>
<evidence type="ECO:0000313" key="10">
    <source>
        <dbReference type="Proteomes" id="UP000319576"/>
    </source>
</evidence>
<dbReference type="AlphaFoldDB" id="A0A517Y2F4"/>
<accession>A0A517Y2F4</accession>
<evidence type="ECO:0000256" key="5">
    <source>
        <dbReference type="ARBA" id="ARBA00022801"/>
    </source>
</evidence>
<keyword evidence="6" id="KW-0106">Calcium</keyword>
<dbReference type="CDD" id="cd16030">
    <property type="entry name" value="iduronate-2-sulfatase"/>
    <property type="match status" value="1"/>
</dbReference>
<comment type="cofactor">
    <cofactor evidence="1">
        <name>Ca(2+)</name>
        <dbReference type="ChEBI" id="CHEBI:29108"/>
    </cofactor>
</comment>
<evidence type="ECO:0000256" key="6">
    <source>
        <dbReference type="ARBA" id="ARBA00022837"/>
    </source>
</evidence>
<name>A0A517Y2F4_9BACT</name>
<feature type="domain" description="Sulfatase N-terminal" evidence="8">
    <location>
        <begin position="21"/>
        <end position="361"/>
    </location>
</feature>
<dbReference type="PANTHER" id="PTHR45953">
    <property type="entry name" value="IDURONATE 2-SULFATASE"/>
    <property type="match status" value="1"/>
</dbReference>
<dbReference type="OrthoDB" id="236884at2"/>
<dbReference type="EMBL" id="CP036273">
    <property type="protein sequence ID" value="QDU23950.1"/>
    <property type="molecule type" value="Genomic_DNA"/>
</dbReference>
<keyword evidence="3" id="KW-0479">Metal-binding</keyword>
<evidence type="ECO:0000256" key="7">
    <source>
        <dbReference type="SAM" id="SignalP"/>
    </source>
</evidence>
<evidence type="ECO:0000256" key="4">
    <source>
        <dbReference type="ARBA" id="ARBA00022729"/>
    </source>
</evidence>
<comment type="similarity">
    <text evidence="2">Belongs to the sulfatase family.</text>
</comment>
<dbReference type="GO" id="GO:0046872">
    <property type="term" value="F:metal ion binding"/>
    <property type="evidence" value="ECO:0007669"/>
    <property type="project" value="UniProtKB-KW"/>
</dbReference>
<evidence type="ECO:0000256" key="3">
    <source>
        <dbReference type="ARBA" id="ARBA00022723"/>
    </source>
</evidence>
<dbReference type="GO" id="GO:0004423">
    <property type="term" value="F:iduronate-2-sulfatase activity"/>
    <property type="evidence" value="ECO:0007669"/>
    <property type="project" value="InterPro"/>
</dbReference>
<sequence length="487" mass="53016" precursor="true">MRPLLAAAALALLAGPAAAAPNVLFVAIDDLNDWVGHLHGHPQASTPNLDRLAARGTAFTNAHCQAPLCNPSRTSLLTGRRPTATGVYGLAPGFRAAPAARGCVTLPQSFLRAGYSTYTCGKIFHDGSVAAKDRPAEFAEWGPAPGMGRPKERFAKLPGTPHPLMDWGPFPERDADAADHQIADAAIAALNRAPKDKPFFVACGFRLPHVPCFAPPAWFAKFPADRVQLPPVRADDRADTPRFSWYLHWKLPEPRLATLEAANEWRPLVRGYLASTAFMDHQLGRVLDALEKTGRANDTVVVVWSDHGYHLGEKGITGKNSLWERSTRVPLVFAGPGVNRGRCGRPAELLDVYPTLLELAGLPARTDLDGLSLVPQLRDAVAPRDRPALTTHNPGNHTVRSERWRYIRYADGSEELYDAVTDPNEWTNRAADPSLIGVKRELAKWLPAKEEPHAPGSAQRVLTYDARTGAVTWEGTPVGRDDPVPTP</sequence>
<dbReference type="InterPro" id="IPR035874">
    <property type="entry name" value="IDS"/>
</dbReference>
<dbReference type="GO" id="GO:0005737">
    <property type="term" value="C:cytoplasm"/>
    <property type="evidence" value="ECO:0007669"/>
    <property type="project" value="TreeGrafter"/>
</dbReference>
<protein>
    <submittedName>
        <fullName evidence="9">Choline-sulfatase</fullName>
        <ecNumber evidence="9">3.1.6.6</ecNumber>
    </submittedName>
</protein>
<evidence type="ECO:0000256" key="1">
    <source>
        <dbReference type="ARBA" id="ARBA00001913"/>
    </source>
</evidence>
<dbReference type="PANTHER" id="PTHR45953:SF1">
    <property type="entry name" value="IDURONATE 2-SULFATASE"/>
    <property type="match status" value="1"/>
</dbReference>
<dbReference type="RefSeq" id="WP_145244153.1">
    <property type="nucleotide sequence ID" value="NZ_CP036273.1"/>
</dbReference>
<dbReference type="Proteomes" id="UP000319576">
    <property type="component" value="Chromosome"/>
</dbReference>
<dbReference type="SUPFAM" id="SSF53649">
    <property type="entry name" value="Alkaline phosphatase-like"/>
    <property type="match status" value="1"/>
</dbReference>
<feature type="signal peptide" evidence="7">
    <location>
        <begin position="1"/>
        <end position="19"/>
    </location>
</feature>
<dbReference type="EC" id="3.1.6.6" evidence="9"/>
<gene>
    <name evidence="9" type="primary">betC_5</name>
    <name evidence="9" type="ORF">ETAA1_59610</name>
</gene>
<evidence type="ECO:0000256" key="2">
    <source>
        <dbReference type="ARBA" id="ARBA00008779"/>
    </source>
</evidence>
<organism evidence="9 10">
    <name type="scientific">Urbifossiella limnaea</name>
    <dbReference type="NCBI Taxonomy" id="2528023"/>
    <lineage>
        <taxon>Bacteria</taxon>
        <taxon>Pseudomonadati</taxon>
        <taxon>Planctomycetota</taxon>
        <taxon>Planctomycetia</taxon>
        <taxon>Gemmatales</taxon>
        <taxon>Gemmataceae</taxon>
        <taxon>Urbifossiella</taxon>
    </lineage>
</organism>
<evidence type="ECO:0000259" key="8">
    <source>
        <dbReference type="Pfam" id="PF00884"/>
    </source>
</evidence>